<gene>
    <name evidence="4" type="ORF">SAMN04489858_12314</name>
</gene>
<dbReference type="InterPro" id="IPR050832">
    <property type="entry name" value="Bact_Acetyltransf"/>
</dbReference>
<evidence type="ECO:0000313" key="4">
    <source>
        <dbReference type="EMBL" id="SEU06658.1"/>
    </source>
</evidence>
<feature type="domain" description="N-acetyltransferase" evidence="3">
    <location>
        <begin position="3"/>
        <end position="150"/>
    </location>
</feature>
<dbReference type="Gene3D" id="3.40.630.30">
    <property type="match status" value="1"/>
</dbReference>
<accession>A0A1I0J9N7</accession>
<protein>
    <submittedName>
        <fullName evidence="4">Protein N-acetyltransferase, RimJ/RimL family</fullName>
    </submittedName>
</protein>
<dbReference type="AlphaFoldDB" id="A0A1I0J9N7"/>
<dbReference type="STRING" id="364199.SAMN04489858_12314"/>
<dbReference type="OrthoDB" id="7871902at2"/>
<dbReference type="PROSITE" id="PS51186">
    <property type="entry name" value="GNAT"/>
    <property type="match status" value="1"/>
</dbReference>
<sequence length="155" mass="17352">MAFTLRRNRDQDLAPLAAMLPTAEIPLINPNAKTPFDETEWHRKWLGDRDDVSFYLQDDEGRDVGFFALRVGVGPEVRHLTYVYLIEEARGGAAAELTEMVEQAARDLGALTLTLKVELDNRPAVNAYLSAGYEELSRRQGMATMRLDLDQALAA</sequence>
<dbReference type="PANTHER" id="PTHR43877">
    <property type="entry name" value="AMINOALKYLPHOSPHONATE N-ACETYLTRANSFERASE-RELATED-RELATED"/>
    <property type="match status" value="1"/>
</dbReference>
<evidence type="ECO:0000313" key="5">
    <source>
        <dbReference type="Proteomes" id="UP000199180"/>
    </source>
</evidence>
<dbReference type="Proteomes" id="UP000199180">
    <property type="component" value="Unassembled WGS sequence"/>
</dbReference>
<organism evidence="4 5">
    <name type="scientific">Paracoccus homiensis</name>
    <dbReference type="NCBI Taxonomy" id="364199"/>
    <lineage>
        <taxon>Bacteria</taxon>
        <taxon>Pseudomonadati</taxon>
        <taxon>Pseudomonadota</taxon>
        <taxon>Alphaproteobacteria</taxon>
        <taxon>Rhodobacterales</taxon>
        <taxon>Paracoccaceae</taxon>
        <taxon>Paracoccus</taxon>
    </lineage>
</organism>
<dbReference type="InterPro" id="IPR016181">
    <property type="entry name" value="Acyl_CoA_acyltransferase"/>
</dbReference>
<evidence type="ECO:0000256" key="1">
    <source>
        <dbReference type="ARBA" id="ARBA00022679"/>
    </source>
</evidence>
<dbReference type="GO" id="GO:0016747">
    <property type="term" value="F:acyltransferase activity, transferring groups other than amino-acyl groups"/>
    <property type="evidence" value="ECO:0007669"/>
    <property type="project" value="InterPro"/>
</dbReference>
<keyword evidence="1 4" id="KW-0808">Transferase</keyword>
<dbReference type="Pfam" id="PF00583">
    <property type="entry name" value="Acetyltransf_1"/>
    <property type="match status" value="1"/>
</dbReference>
<name>A0A1I0J9N7_9RHOB</name>
<dbReference type="EMBL" id="FOHO01000023">
    <property type="protein sequence ID" value="SEU06658.1"/>
    <property type="molecule type" value="Genomic_DNA"/>
</dbReference>
<proteinExistence type="predicted"/>
<dbReference type="PANTHER" id="PTHR43877:SF2">
    <property type="entry name" value="AMINOALKYLPHOSPHONATE N-ACETYLTRANSFERASE-RELATED"/>
    <property type="match status" value="1"/>
</dbReference>
<keyword evidence="2" id="KW-0012">Acyltransferase</keyword>
<dbReference type="InterPro" id="IPR000182">
    <property type="entry name" value="GNAT_dom"/>
</dbReference>
<evidence type="ECO:0000259" key="3">
    <source>
        <dbReference type="PROSITE" id="PS51186"/>
    </source>
</evidence>
<keyword evidence="5" id="KW-1185">Reference proteome</keyword>
<dbReference type="RefSeq" id="WP_090737967.1">
    <property type="nucleotide sequence ID" value="NZ_CP177222.1"/>
</dbReference>
<reference evidence="4 5" key="1">
    <citation type="submission" date="2016-10" db="EMBL/GenBank/DDBJ databases">
        <authorList>
            <person name="de Groot N.N."/>
        </authorList>
    </citation>
    <scope>NUCLEOTIDE SEQUENCE [LARGE SCALE GENOMIC DNA]</scope>
    <source>
        <strain evidence="4 5">DSM 17862</strain>
    </source>
</reference>
<evidence type="ECO:0000256" key="2">
    <source>
        <dbReference type="ARBA" id="ARBA00023315"/>
    </source>
</evidence>
<dbReference type="SUPFAM" id="SSF55729">
    <property type="entry name" value="Acyl-CoA N-acyltransferases (Nat)"/>
    <property type="match status" value="1"/>
</dbReference>